<gene>
    <name evidence="1" type="ORF">Psch_03501</name>
</gene>
<dbReference type="Proteomes" id="UP000298324">
    <property type="component" value="Unassembled WGS sequence"/>
</dbReference>
<keyword evidence="2" id="KW-1185">Reference proteome</keyword>
<sequence>MVVGADLCNTIANVNLELLKYFSINYLTYPFSEVPQGFFETSRGLEILLKAEPLPNAHAVLRNLNGQGHRIEYITNRPKSAYFVTRRWLELNGFPAGRIVFTENPEEKANYVISRGIQLFFEDDPRVISNLNKTGALEIFVKDWQYNRSLVRQQGLKSFKRWSEFLVS</sequence>
<proteinExistence type="predicted"/>
<organism evidence="1 2">
    <name type="scientific">Pelotomaculum schinkii</name>
    <dbReference type="NCBI Taxonomy" id="78350"/>
    <lineage>
        <taxon>Bacteria</taxon>
        <taxon>Bacillati</taxon>
        <taxon>Bacillota</taxon>
        <taxon>Clostridia</taxon>
        <taxon>Eubacteriales</taxon>
        <taxon>Desulfotomaculaceae</taxon>
        <taxon>Pelotomaculum</taxon>
    </lineage>
</organism>
<evidence type="ECO:0000313" key="1">
    <source>
        <dbReference type="EMBL" id="TEB04739.1"/>
    </source>
</evidence>
<comment type="caution">
    <text evidence="1">The sequence shown here is derived from an EMBL/GenBank/DDBJ whole genome shotgun (WGS) entry which is preliminary data.</text>
</comment>
<dbReference type="AlphaFoldDB" id="A0A4Y7R7N9"/>
<dbReference type="Gene3D" id="3.40.50.1000">
    <property type="entry name" value="HAD superfamily/HAD-like"/>
    <property type="match status" value="1"/>
</dbReference>
<protein>
    <submittedName>
        <fullName evidence="1">5' nucleotidase, deoxy (Pyrimidine), cytosolic type C protein (NT5C)</fullName>
    </submittedName>
</protein>
<reference evidence="1 2" key="1">
    <citation type="journal article" date="2018" name="Environ. Microbiol.">
        <title>Novel energy conservation strategies and behaviour of Pelotomaculum schinkii driving syntrophic propionate catabolism.</title>
        <authorList>
            <person name="Hidalgo-Ahumada C.A.P."/>
            <person name="Nobu M.K."/>
            <person name="Narihiro T."/>
            <person name="Tamaki H."/>
            <person name="Liu W.T."/>
            <person name="Kamagata Y."/>
            <person name="Stams A.J.M."/>
            <person name="Imachi H."/>
            <person name="Sousa D.Z."/>
        </authorList>
    </citation>
    <scope>NUCLEOTIDE SEQUENCE [LARGE SCALE GENOMIC DNA]</scope>
    <source>
        <strain evidence="1 2">HH</strain>
    </source>
</reference>
<dbReference type="SUPFAM" id="SSF56784">
    <property type="entry name" value="HAD-like"/>
    <property type="match status" value="1"/>
</dbReference>
<dbReference type="InterPro" id="IPR023214">
    <property type="entry name" value="HAD_sf"/>
</dbReference>
<dbReference type="RefSeq" id="WP_190259070.1">
    <property type="nucleotide sequence ID" value="NZ_QFGA01000003.1"/>
</dbReference>
<accession>A0A4Y7R7N9</accession>
<evidence type="ECO:0000313" key="2">
    <source>
        <dbReference type="Proteomes" id="UP000298324"/>
    </source>
</evidence>
<dbReference type="EMBL" id="QFGA01000003">
    <property type="protein sequence ID" value="TEB04739.1"/>
    <property type="molecule type" value="Genomic_DNA"/>
</dbReference>
<name>A0A4Y7R7N9_9FIRM</name>
<dbReference type="InterPro" id="IPR036412">
    <property type="entry name" value="HAD-like_sf"/>
</dbReference>